<evidence type="ECO:0000256" key="1">
    <source>
        <dbReference type="ARBA" id="ARBA00022737"/>
    </source>
</evidence>
<keyword evidence="1" id="KW-0677">Repeat</keyword>
<dbReference type="Pfam" id="PF03412">
    <property type="entry name" value="Peptidase_C39"/>
    <property type="match status" value="1"/>
</dbReference>
<reference evidence="4 5" key="1">
    <citation type="submission" date="2019-03" db="EMBL/GenBank/DDBJ databases">
        <title>Genomic Encyclopedia of Archaeal and Bacterial Type Strains, Phase II (KMG-II): from individual species to whole genera.</title>
        <authorList>
            <person name="Goeker M."/>
        </authorList>
    </citation>
    <scope>NUCLEOTIDE SEQUENCE [LARGE SCALE GENOMIC DNA]</scope>
    <source>
        <strain evidence="4 5">DSM 24425</strain>
    </source>
</reference>
<dbReference type="InterPro" id="IPR022385">
    <property type="entry name" value="Rhs_assc_core"/>
</dbReference>
<proteinExistence type="predicted"/>
<comment type="caution">
    <text evidence="4">The sequence shown here is derived from an EMBL/GenBank/DDBJ whole genome shotgun (WGS) entry which is preliminary data.</text>
</comment>
<dbReference type="GO" id="GO:0008233">
    <property type="term" value="F:peptidase activity"/>
    <property type="evidence" value="ECO:0007669"/>
    <property type="project" value="InterPro"/>
</dbReference>
<dbReference type="OrthoDB" id="9765204at2"/>
<evidence type="ECO:0000259" key="3">
    <source>
        <dbReference type="PROSITE" id="PS50990"/>
    </source>
</evidence>
<dbReference type="InterPro" id="IPR031325">
    <property type="entry name" value="RHS_repeat"/>
</dbReference>
<dbReference type="PROSITE" id="PS50990">
    <property type="entry name" value="PEPTIDASE_C39"/>
    <property type="match status" value="1"/>
</dbReference>
<dbReference type="Proteomes" id="UP000295777">
    <property type="component" value="Unassembled WGS sequence"/>
</dbReference>
<dbReference type="GO" id="GO:0005524">
    <property type="term" value="F:ATP binding"/>
    <property type="evidence" value="ECO:0007669"/>
    <property type="project" value="InterPro"/>
</dbReference>
<organism evidence="4 5">
    <name type="scientific">Phorcysia thermohydrogeniphila</name>
    <dbReference type="NCBI Taxonomy" id="936138"/>
    <lineage>
        <taxon>Bacteria</taxon>
        <taxon>Pseudomonadati</taxon>
        <taxon>Aquificota</taxon>
        <taxon>Aquificia</taxon>
        <taxon>Desulfurobacteriales</taxon>
        <taxon>Desulfurobacteriaceae</taxon>
        <taxon>Phorcysia</taxon>
    </lineage>
</organism>
<feature type="repeat" description="TPR" evidence="2">
    <location>
        <begin position="75"/>
        <end position="108"/>
    </location>
</feature>
<dbReference type="PROSITE" id="PS50293">
    <property type="entry name" value="TPR_REGION"/>
    <property type="match status" value="1"/>
</dbReference>
<dbReference type="Gene3D" id="2.180.10.10">
    <property type="entry name" value="RHS repeat-associated core"/>
    <property type="match status" value="2"/>
</dbReference>
<dbReference type="PROSITE" id="PS50005">
    <property type="entry name" value="TPR"/>
    <property type="match status" value="1"/>
</dbReference>
<dbReference type="Pfam" id="PF25023">
    <property type="entry name" value="TEN_YD-shell"/>
    <property type="match status" value="2"/>
</dbReference>
<name>A0A4R1GEM2_9BACT</name>
<feature type="domain" description="Peptidase C39" evidence="3">
    <location>
        <begin position="165"/>
        <end position="289"/>
    </location>
</feature>
<dbReference type="GO" id="GO:0006508">
    <property type="term" value="P:proteolysis"/>
    <property type="evidence" value="ECO:0007669"/>
    <property type="project" value="InterPro"/>
</dbReference>
<dbReference type="RefSeq" id="WP_132525909.1">
    <property type="nucleotide sequence ID" value="NZ_SMFV01000002.1"/>
</dbReference>
<dbReference type="InterPro" id="IPR006530">
    <property type="entry name" value="YD"/>
</dbReference>
<dbReference type="InterPro" id="IPR005074">
    <property type="entry name" value="Peptidase_C39"/>
</dbReference>
<dbReference type="EMBL" id="SMFV01000002">
    <property type="protein sequence ID" value="TCK05303.1"/>
    <property type="molecule type" value="Genomic_DNA"/>
</dbReference>
<dbReference type="Pfam" id="PF05593">
    <property type="entry name" value="RHS_repeat"/>
    <property type="match status" value="1"/>
</dbReference>
<dbReference type="InterPro" id="IPR050708">
    <property type="entry name" value="T6SS_VgrG/RHS"/>
</dbReference>
<dbReference type="PANTHER" id="PTHR32305">
    <property type="match status" value="1"/>
</dbReference>
<dbReference type="SUPFAM" id="SSF48452">
    <property type="entry name" value="TPR-like"/>
    <property type="match status" value="1"/>
</dbReference>
<dbReference type="PANTHER" id="PTHR32305:SF15">
    <property type="entry name" value="PROTEIN RHSA-RELATED"/>
    <property type="match status" value="1"/>
</dbReference>
<dbReference type="InterPro" id="IPR019734">
    <property type="entry name" value="TPR_rpt"/>
</dbReference>
<dbReference type="InterPro" id="IPR056823">
    <property type="entry name" value="TEN-like_YD-shell"/>
</dbReference>
<dbReference type="Gene3D" id="1.25.40.10">
    <property type="entry name" value="Tetratricopeptide repeat domain"/>
    <property type="match status" value="1"/>
</dbReference>
<accession>A0A4R1GEM2</accession>
<evidence type="ECO:0000256" key="2">
    <source>
        <dbReference type="PROSITE-ProRule" id="PRU00339"/>
    </source>
</evidence>
<keyword evidence="2" id="KW-0802">TPR repeat</keyword>
<evidence type="ECO:0000313" key="4">
    <source>
        <dbReference type="EMBL" id="TCK05303.1"/>
    </source>
</evidence>
<protein>
    <submittedName>
        <fullName evidence="4">RHS repeat-associated protein</fullName>
    </submittedName>
</protein>
<dbReference type="SMART" id="SM00028">
    <property type="entry name" value="TPR"/>
    <property type="match status" value="3"/>
</dbReference>
<dbReference type="Gene3D" id="3.90.70.10">
    <property type="entry name" value="Cysteine proteinases"/>
    <property type="match status" value="1"/>
</dbReference>
<dbReference type="NCBIfam" id="TIGR03696">
    <property type="entry name" value="Rhs_assc_core"/>
    <property type="match status" value="1"/>
</dbReference>
<keyword evidence="5" id="KW-1185">Reference proteome</keyword>
<evidence type="ECO:0000313" key="5">
    <source>
        <dbReference type="Proteomes" id="UP000295777"/>
    </source>
</evidence>
<dbReference type="Pfam" id="PF20148">
    <property type="entry name" value="DUF6531"/>
    <property type="match status" value="1"/>
</dbReference>
<gene>
    <name evidence="4" type="ORF">CLV27_0730</name>
</gene>
<dbReference type="NCBIfam" id="TIGR01643">
    <property type="entry name" value="YD_repeat_2x"/>
    <property type="match status" value="5"/>
</dbReference>
<dbReference type="GO" id="GO:0016020">
    <property type="term" value="C:membrane"/>
    <property type="evidence" value="ECO:0007669"/>
    <property type="project" value="InterPro"/>
</dbReference>
<dbReference type="Pfam" id="PF13424">
    <property type="entry name" value="TPR_12"/>
    <property type="match status" value="1"/>
</dbReference>
<sequence>MMRRLLAVIIVAFSVLLLNFTSSFSTEFSGAYINYPDPVIRQIDSLFEKGKFSEAKEIIERILAKPENYKPEEVAFAYLRLGLLYKYDANFDEAIRHYQKAIEISPDLKITNDAKTHLATVYFYLGRLDDAERLLREVLKNTKDERQIKFCNYWLRYIRKIKEYQSSFGPLSFSCGKGSLLAVVEKLNLPIRWEEIVKLSVSNKGISLAELKNFLERKGVKVKIVKAKLEELAKTSKPKIVLVKGKHYVVLLGKKGADVAYLDPAKGKKVLVENIKIFKKKFTGYALVFDEGNYKEVSPKLAKKLFGAYCWCCPPGELGGPDDNPNTEYESTDCGSSMGLPSILTNMATLNLVISDVDFRYRHYGIEFLLKRTYNADSPHVSIFGKGWSWYYGARLRKTPSGNVDYYTPTGRIVHFYYNESTGDFIPEYGFADRLWKEGDRYILYRKLDRLYWVFDDIGRLIEVRDRNGNYIRFEYQDDSVPFKPIKIVDSAGREILVEYNNLGYVSKIKTFDGITITYEYDERGHLIRNVDAYGTTVEYVYDRYGYLVELRLPNGTYKFHYYTTWEGYALTAIELPNGKVKRYGTWRSHYNTRVDYPDGTWVSYWNVYPGWTEEVFNAKGRIVLYGYNADGFRNVIVDARGNRVELSYDDRGNITRIQYADGTYEEFSYNEYDLPTRYRDRNGNEYQFNYDDRGNLVEIIYPDGLKTKFVYNDTGLPVKVINRGNKKVTLKYDEYGYPSEITLPSKRRWRFEYDIRGNLVKVTDAEGNAYEYTYDNLRRVIQVKDPQGNIYSLEYNHRNLVRYVDPLGGETTYFYDPLDLLTKVCKGENCYSYERNEAGRIVALIDYNGSRWEILRDIAGYPAGIKDPLGNVIRKEFDNNYRLLSVTLPRGEKITYTYDSTGRLVRVSYPDGNYEEFSYDGNGNVLEATNKNTTISIVYDILNRPVKLRDETLNLEVSYKYTREGWLKEIEYPGKFKVKYKYDKDGNVRKIKFKKGKIKYKYSKRGLLKEAKVGKVKLKYTYDERGLLTDVEIRGSKFGESYFEYKRDALGRVWGQKYVGPFEEIGFIEPFAFKNAQYDKASQLISFETTMGTENFEYDQLGNLIAWDGNCGRREYRYGYDNKLESVKIGEKEVKFYYTALGYRWKKEVGDKVYEYLYGVDGNLLYERIIYDGNIKEERYYIYIPGSLDRPVAMVVKKGKKYEVYYYIHNHQGSVVAVVDRKGRVVNVYDYWSDGNFRYIEEQIEQPFLYTGAYYDRETELYYLRARYYSPKLRRFIQRDPILFEGGINLYNYTGCNFVNYGDWQGKLPLPVTLVVVGAVVYKGYKFAKFTYKCYLCLSKLNSPEMVECKEKYSDPERCLNRNVASVSYEVLKHCYPKECDEGCMELLKWVYQASWKGGRF</sequence>
<dbReference type="InterPro" id="IPR011990">
    <property type="entry name" value="TPR-like_helical_dom_sf"/>
</dbReference>
<dbReference type="InterPro" id="IPR045351">
    <property type="entry name" value="DUF6531"/>
</dbReference>